<dbReference type="EMBL" id="BGZK01000687">
    <property type="protein sequence ID" value="GBP56217.1"/>
    <property type="molecule type" value="Genomic_DNA"/>
</dbReference>
<comment type="caution">
    <text evidence="1">The sequence shown here is derived from an EMBL/GenBank/DDBJ whole genome shotgun (WGS) entry which is preliminary data.</text>
</comment>
<name>A0A4C1X1M5_EUMVA</name>
<gene>
    <name evidence="1" type="ORF">EVAR_41404_1</name>
</gene>
<dbReference type="Proteomes" id="UP000299102">
    <property type="component" value="Unassembled WGS sequence"/>
</dbReference>
<keyword evidence="2" id="KW-1185">Reference proteome</keyword>
<evidence type="ECO:0000313" key="2">
    <source>
        <dbReference type="Proteomes" id="UP000299102"/>
    </source>
</evidence>
<protein>
    <submittedName>
        <fullName evidence="1">Uncharacterized protein</fullName>
    </submittedName>
</protein>
<proteinExistence type="predicted"/>
<evidence type="ECO:0000313" key="1">
    <source>
        <dbReference type="EMBL" id="GBP56217.1"/>
    </source>
</evidence>
<dbReference type="AlphaFoldDB" id="A0A4C1X1M5"/>
<accession>A0A4C1X1M5</accession>
<dbReference type="OrthoDB" id="425681at2759"/>
<sequence length="253" mass="28489">MMMFERGESTTECDILIEGERVEQVKESVYLGNLFTNDGKHDRDTERRVKARNKVNGVLLTIMNMKAGYGRRKMKEGSMQWRCNRCVVCVECLGKIDVETVMLESGVQQEHELLSPIGSLRMQPCACTGDCFCKSVRNISVIVECQVNNEVPKIRDADYRSCIDSPAPVDFILKKDIVPEIPSARGNIMFRLLLNMNNKLERSKFASPESLIFHSNLHVLRCGVGDAPARGLSLIIPVLRETGISTTRSVTKY</sequence>
<organism evidence="1 2">
    <name type="scientific">Eumeta variegata</name>
    <name type="common">Bagworm moth</name>
    <name type="synonym">Eumeta japonica</name>
    <dbReference type="NCBI Taxonomy" id="151549"/>
    <lineage>
        <taxon>Eukaryota</taxon>
        <taxon>Metazoa</taxon>
        <taxon>Ecdysozoa</taxon>
        <taxon>Arthropoda</taxon>
        <taxon>Hexapoda</taxon>
        <taxon>Insecta</taxon>
        <taxon>Pterygota</taxon>
        <taxon>Neoptera</taxon>
        <taxon>Endopterygota</taxon>
        <taxon>Lepidoptera</taxon>
        <taxon>Glossata</taxon>
        <taxon>Ditrysia</taxon>
        <taxon>Tineoidea</taxon>
        <taxon>Psychidae</taxon>
        <taxon>Oiketicinae</taxon>
        <taxon>Eumeta</taxon>
    </lineage>
</organism>
<reference evidence="1 2" key="1">
    <citation type="journal article" date="2019" name="Commun. Biol.">
        <title>The bagworm genome reveals a unique fibroin gene that provides high tensile strength.</title>
        <authorList>
            <person name="Kono N."/>
            <person name="Nakamura H."/>
            <person name="Ohtoshi R."/>
            <person name="Tomita M."/>
            <person name="Numata K."/>
            <person name="Arakawa K."/>
        </authorList>
    </citation>
    <scope>NUCLEOTIDE SEQUENCE [LARGE SCALE GENOMIC DNA]</scope>
</reference>